<comment type="caution">
    <text evidence="6">The sequence shown here is derived from an EMBL/GenBank/DDBJ whole genome shotgun (WGS) entry which is preliminary data.</text>
</comment>
<dbReference type="Gene3D" id="1.10.260.40">
    <property type="entry name" value="lambda repressor-like DNA-binding domains"/>
    <property type="match status" value="1"/>
</dbReference>
<accession>A0A927WMT1</accession>
<organism evidence="6 7">
    <name type="scientific">Selenomonas ruminantium</name>
    <dbReference type="NCBI Taxonomy" id="971"/>
    <lineage>
        <taxon>Bacteria</taxon>
        <taxon>Bacillati</taxon>
        <taxon>Bacillota</taxon>
        <taxon>Negativicutes</taxon>
        <taxon>Selenomonadales</taxon>
        <taxon>Selenomonadaceae</taxon>
        <taxon>Selenomonas</taxon>
    </lineage>
</organism>
<proteinExistence type="predicted"/>
<dbReference type="Pfam" id="PF01381">
    <property type="entry name" value="HTH_3"/>
    <property type="match status" value="1"/>
</dbReference>
<reference evidence="6" key="1">
    <citation type="submission" date="2019-04" db="EMBL/GenBank/DDBJ databases">
        <title>Evolution of Biomass-Degrading Anaerobic Consortia Revealed by Metagenomics.</title>
        <authorList>
            <person name="Peng X."/>
        </authorList>
    </citation>
    <scope>NUCLEOTIDE SEQUENCE</scope>
    <source>
        <strain evidence="6">SIG240</strain>
    </source>
</reference>
<feature type="region of interest" description="Disordered" evidence="4">
    <location>
        <begin position="173"/>
        <end position="192"/>
    </location>
</feature>
<feature type="domain" description="HTH cro/C1-type" evidence="5">
    <location>
        <begin position="14"/>
        <end position="68"/>
    </location>
</feature>
<evidence type="ECO:0000256" key="1">
    <source>
        <dbReference type="ARBA" id="ARBA00023015"/>
    </source>
</evidence>
<protein>
    <submittedName>
        <fullName evidence="6">Helix-turn-helix domain-containing protein</fullName>
    </submittedName>
</protein>
<evidence type="ECO:0000259" key="5">
    <source>
        <dbReference type="PROSITE" id="PS50943"/>
    </source>
</evidence>
<evidence type="ECO:0000313" key="6">
    <source>
        <dbReference type="EMBL" id="MBE6091918.1"/>
    </source>
</evidence>
<dbReference type="AlphaFoldDB" id="A0A927WMT1"/>
<keyword evidence="1" id="KW-0805">Transcription regulation</keyword>
<dbReference type="PANTHER" id="PTHR40661:SF1">
    <property type="entry name" value="HTH CRO_C1-TYPE DOMAIN-CONTAINING PROTEIN"/>
    <property type="match status" value="1"/>
</dbReference>
<dbReference type="SUPFAM" id="SSF47413">
    <property type="entry name" value="lambda repressor-like DNA-binding domains"/>
    <property type="match status" value="1"/>
</dbReference>
<sequence>MAEQRIIRSLHDRLAEALAMRHMKPIDLAKETDISRGAISQYVNGKVKPKQDKIAKMAAALRVSPTWLMGYDVAIDDTGESDANDKNTPIHDTHRERVVRRMRENAIRRRTTVTMEVSLDERELIDNLRSLPSSRIKYSIFDLVEMLAFPDLASLPLNSEISEVEVKEMIKKKRGELIDEPDDEPGIGDMGE</sequence>
<dbReference type="InterPro" id="IPR001387">
    <property type="entry name" value="Cro/C1-type_HTH"/>
</dbReference>
<dbReference type="InterPro" id="IPR010982">
    <property type="entry name" value="Lambda_DNA-bd_dom_sf"/>
</dbReference>
<dbReference type="GO" id="GO:0003677">
    <property type="term" value="F:DNA binding"/>
    <property type="evidence" value="ECO:0007669"/>
    <property type="project" value="UniProtKB-KW"/>
</dbReference>
<evidence type="ECO:0000256" key="3">
    <source>
        <dbReference type="ARBA" id="ARBA00023163"/>
    </source>
</evidence>
<dbReference type="CDD" id="cd00093">
    <property type="entry name" value="HTH_XRE"/>
    <property type="match status" value="1"/>
</dbReference>
<dbReference type="EMBL" id="SVBY01000008">
    <property type="protein sequence ID" value="MBE6091918.1"/>
    <property type="molecule type" value="Genomic_DNA"/>
</dbReference>
<keyword evidence="3" id="KW-0804">Transcription</keyword>
<dbReference type="Proteomes" id="UP000761380">
    <property type="component" value="Unassembled WGS sequence"/>
</dbReference>
<dbReference type="SMART" id="SM00530">
    <property type="entry name" value="HTH_XRE"/>
    <property type="match status" value="1"/>
</dbReference>
<evidence type="ECO:0000256" key="4">
    <source>
        <dbReference type="SAM" id="MobiDB-lite"/>
    </source>
</evidence>
<dbReference type="PROSITE" id="PS50943">
    <property type="entry name" value="HTH_CROC1"/>
    <property type="match status" value="1"/>
</dbReference>
<evidence type="ECO:0000256" key="2">
    <source>
        <dbReference type="ARBA" id="ARBA00023125"/>
    </source>
</evidence>
<evidence type="ECO:0000313" key="7">
    <source>
        <dbReference type="Proteomes" id="UP000761380"/>
    </source>
</evidence>
<keyword evidence="2" id="KW-0238">DNA-binding</keyword>
<dbReference type="PANTHER" id="PTHR40661">
    <property type="match status" value="1"/>
</dbReference>
<feature type="compositionally biased region" description="Acidic residues" evidence="4">
    <location>
        <begin position="178"/>
        <end position="192"/>
    </location>
</feature>
<name>A0A927WMT1_SELRU</name>
<gene>
    <name evidence="6" type="ORF">E7201_01885</name>
</gene>